<keyword evidence="2" id="KW-0813">Transport</keyword>
<organism evidence="15 16">
    <name type="scientific">Parabacteroides distasonis</name>
    <dbReference type="NCBI Taxonomy" id="823"/>
    <lineage>
        <taxon>Bacteria</taxon>
        <taxon>Pseudomonadati</taxon>
        <taxon>Bacteroidota</taxon>
        <taxon>Bacteroidia</taxon>
        <taxon>Bacteroidales</taxon>
        <taxon>Tannerellaceae</taxon>
        <taxon>Parabacteroides</taxon>
    </lineage>
</organism>
<evidence type="ECO:0000256" key="4">
    <source>
        <dbReference type="ARBA" id="ARBA00022692"/>
    </source>
</evidence>
<evidence type="ECO:0000256" key="9">
    <source>
        <dbReference type="ARBA" id="ARBA00023136"/>
    </source>
</evidence>
<feature type="transmembrane region" description="Helical" evidence="11">
    <location>
        <begin position="315"/>
        <end position="335"/>
    </location>
</feature>
<evidence type="ECO:0000313" key="16">
    <source>
        <dbReference type="Proteomes" id="UP000310032"/>
    </source>
</evidence>
<evidence type="ECO:0000256" key="5">
    <source>
        <dbReference type="ARBA" id="ARBA00022741"/>
    </source>
</evidence>
<dbReference type="GO" id="GO:0005524">
    <property type="term" value="F:ATP binding"/>
    <property type="evidence" value="ECO:0007669"/>
    <property type="project" value="UniProtKB-KW"/>
</dbReference>
<dbReference type="Pfam" id="PF03412">
    <property type="entry name" value="Peptidase_C39"/>
    <property type="match status" value="1"/>
</dbReference>
<feature type="transmembrane region" description="Helical" evidence="11">
    <location>
        <begin position="413"/>
        <end position="440"/>
    </location>
</feature>
<dbReference type="AlphaFoldDB" id="A0A4S2EP65"/>
<dbReference type="GO" id="GO:0034040">
    <property type="term" value="F:ATPase-coupled lipid transmembrane transporter activity"/>
    <property type="evidence" value="ECO:0007669"/>
    <property type="project" value="TreeGrafter"/>
</dbReference>
<dbReference type="InterPro" id="IPR011527">
    <property type="entry name" value="ABC1_TM_dom"/>
</dbReference>
<dbReference type="GO" id="GO:0016887">
    <property type="term" value="F:ATP hydrolysis activity"/>
    <property type="evidence" value="ECO:0007669"/>
    <property type="project" value="InterPro"/>
</dbReference>
<feature type="domain" description="Peptidase C39" evidence="14">
    <location>
        <begin position="9"/>
        <end position="134"/>
    </location>
</feature>
<evidence type="ECO:0000256" key="8">
    <source>
        <dbReference type="ARBA" id="ARBA00022989"/>
    </source>
</evidence>
<dbReference type="EMBL" id="SRYM01000041">
    <property type="protein sequence ID" value="TGY55971.1"/>
    <property type="molecule type" value="Genomic_DNA"/>
</dbReference>
<evidence type="ECO:0000256" key="6">
    <source>
        <dbReference type="ARBA" id="ARBA00022840"/>
    </source>
</evidence>
<evidence type="ECO:0000256" key="10">
    <source>
        <dbReference type="ARBA" id="ARBA00043264"/>
    </source>
</evidence>
<dbReference type="GO" id="GO:0008233">
    <property type="term" value="F:peptidase activity"/>
    <property type="evidence" value="ECO:0007669"/>
    <property type="project" value="InterPro"/>
</dbReference>
<dbReference type="PROSITE" id="PS50893">
    <property type="entry name" value="ABC_TRANSPORTER_2"/>
    <property type="match status" value="1"/>
</dbReference>
<evidence type="ECO:0000256" key="1">
    <source>
        <dbReference type="ARBA" id="ARBA00004651"/>
    </source>
</evidence>
<evidence type="ECO:0000259" key="13">
    <source>
        <dbReference type="PROSITE" id="PS50929"/>
    </source>
</evidence>
<dbReference type="GO" id="GO:0043213">
    <property type="term" value="P:bacteriocin transport"/>
    <property type="evidence" value="ECO:0007669"/>
    <property type="project" value="UniProtKB-KW"/>
</dbReference>
<sequence>MDKFPHIQQPDSMECGATCLRMIAKFHGKEYSAETMQNLCVVTREGVSMLGIADAAEYIGFRTICGRMALGKMVEQRPFPCILHWNQDHFVVLYDAKKKRDGEYVFYIADPGKNLLRVNEDEFRNAWISTCSRGEEKGILMALQPTPAFYERKDGRHAGRDPFRFLWGYMKPYKRFFIQLLLGLALGSVLQLIFPFLTQAIVDKGIAAKNLNLIYLILAGQLMLVLSRASVDFIRRWILLHISARINISLLSDFLIKLMRLPMSFFDTKMTGDLLQRIHDHERVERFLTAQTLTVLFSAFSFVVFSGVLLYYNRLIFFIFVLGSALYAVWVTFFLKKRRLLDYTYFEQRARNQSKTMQLLNGMQEIKLQHCERRRRWEWEDIQADLFRTNIESMRLQQSQEAGSILINEVKNIVITVIAATAVIGGSLSLGMMLAIQYIIGQLNAPVEQFVQFLYSWQDVKISLERMSEIHDREEEETPERMITGFNGSDRDIEIRNVTFQYEGIHSPKVLERINLKIPRGKITAIVGTSGSGKTTLIKLLLGYYNPVEGDIRVGGNDLRSFSLLWWRDQCGAVMQDGYLFSESIARNIAVDDGEIDKSRLLLAARIANIEEFIERLPLRYNTVIGPDGQGVSQGQRQRILIARAVYKNPSYLFFDEATNSLDANNERAIVENLTDFYRGKTVIIVAHRLSTVRNADQIVVLDKGRIVEIGSHEDLIKRNGAYYNLVKNQLELGN</sequence>
<dbReference type="Gene3D" id="3.90.70.10">
    <property type="entry name" value="Cysteine proteinases"/>
    <property type="match status" value="1"/>
</dbReference>
<keyword evidence="5" id="KW-0547">Nucleotide-binding</keyword>
<dbReference type="PANTHER" id="PTHR24221:SF654">
    <property type="entry name" value="ATP-BINDING CASSETTE SUB-FAMILY B MEMBER 6"/>
    <property type="match status" value="1"/>
</dbReference>
<dbReference type="PROSITE" id="PS50929">
    <property type="entry name" value="ABC_TM1F"/>
    <property type="match status" value="1"/>
</dbReference>
<dbReference type="SMART" id="SM00382">
    <property type="entry name" value="AAA"/>
    <property type="match status" value="1"/>
</dbReference>
<dbReference type="InterPro" id="IPR039421">
    <property type="entry name" value="Type_1_exporter"/>
</dbReference>
<dbReference type="InterPro" id="IPR005074">
    <property type="entry name" value="Peptidase_C39"/>
</dbReference>
<name>A0A4S2EP65_PARDI</name>
<keyword evidence="4 11" id="KW-0812">Transmembrane</keyword>
<keyword evidence="6" id="KW-0067">ATP-binding</keyword>
<dbReference type="GO" id="GO:0006508">
    <property type="term" value="P:proteolysis"/>
    <property type="evidence" value="ECO:0007669"/>
    <property type="project" value="InterPro"/>
</dbReference>
<dbReference type="GO" id="GO:0005886">
    <property type="term" value="C:plasma membrane"/>
    <property type="evidence" value="ECO:0007669"/>
    <property type="project" value="UniProtKB-SubCell"/>
</dbReference>
<keyword evidence="9 11" id="KW-0472">Membrane</keyword>
<protein>
    <submittedName>
        <fullName evidence="15">Peptidase domain-containing ABC transporter</fullName>
    </submittedName>
</protein>
<dbReference type="SUPFAM" id="SSF52540">
    <property type="entry name" value="P-loop containing nucleoside triphosphate hydrolases"/>
    <property type="match status" value="1"/>
</dbReference>
<dbReference type="Gene3D" id="1.20.1560.10">
    <property type="entry name" value="ABC transporter type 1, transmembrane domain"/>
    <property type="match status" value="1"/>
</dbReference>
<dbReference type="SUPFAM" id="SSF90123">
    <property type="entry name" value="ABC transporter transmembrane region"/>
    <property type="match status" value="1"/>
</dbReference>
<evidence type="ECO:0000259" key="12">
    <source>
        <dbReference type="PROSITE" id="PS50893"/>
    </source>
</evidence>
<dbReference type="Pfam" id="PF00664">
    <property type="entry name" value="ABC_membrane"/>
    <property type="match status" value="1"/>
</dbReference>
<dbReference type="InterPro" id="IPR027417">
    <property type="entry name" value="P-loop_NTPase"/>
</dbReference>
<dbReference type="Pfam" id="PF00005">
    <property type="entry name" value="ABC_tran"/>
    <property type="match status" value="1"/>
</dbReference>
<feature type="transmembrane region" description="Helical" evidence="11">
    <location>
        <begin position="213"/>
        <end position="231"/>
    </location>
</feature>
<dbReference type="FunFam" id="3.40.50.300:FF:000299">
    <property type="entry name" value="ABC transporter ATP-binding protein/permease"/>
    <property type="match status" value="1"/>
</dbReference>
<accession>A0A4S2EP65</accession>
<dbReference type="PANTHER" id="PTHR24221">
    <property type="entry name" value="ATP-BINDING CASSETTE SUB-FAMILY B"/>
    <property type="match status" value="1"/>
</dbReference>
<proteinExistence type="predicted"/>
<comment type="caution">
    <text evidence="15">The sequence shown here is derived from an EMBL/GenBank/DDBJ whole genome shotgun (WGS) entry which is preliminary data.</text>
</comment>
<dbReference type="GO" id="GO:0015031">
    <property type="term" value="P:protein transport"/>
    <property type="evidence" value="ECO:0007669"/>
    <property type="project" value="UniProtKB-KW"/>
</dbReference>
<evidence type="ECO:0000256" key="2">
    <source>
        <dbReference type="ARBA" id="ARBA00022448"/>
    </source>
</evidence>
<dbReference type="PROSITE" id="PS00211">
    <property type="entry name" value="ABC_TRANSPORTER_1"/>
    <property type="match status" value="1"/>
</dbReference>
<dbReference type="GO" id="GO:0140359">
    <property type="term" value="F:ABC-type transporter activity"/>
    <property type="evidence" value="ECO:0007669"/>
    <property type="project" value="InterPro"/>
</dbReference>
<evidence type="ECO:0000259" key="14">
    <source>
        <dbReference type="PROSITE" id="PS50990"/>
    </source>
</evidence>
<keyword evidence="3" id="KW-1003">Cell membrane</keyword>
<gene>
    <name evidence="15" type="ORF">E5342_13290</name>
</gene>
<evidence type="ECO:0000256" key="11">
    <source>
        <dbReference type="SAM" id="Phobius"/>
    </source>
</evidence>
<dbReference type="InterPro" id="IPR003593">
    <property type="entry name" value="AAA+_ATPase"/>
</dbReference>
<evidence type="ECO:0000256" key="7">
    <source>
        <dbReference type="ARBA" id="ARBA00022927"/>
    </source>
</evidence>
<dbReference type="Gene3D" id="3.40.50.300">
    <property type="entry name" value="P-loop containing nucleotide triphosphate hydrolases"/>
    <property type="match status" value="1"/>
</dbReference>
<dbReference type="InterPro" id="IPR003439">
    <property type="entry name" value="ABC_transporter-like_ATP-bd"/>
</dbReference>
<reference evidence="15 16" key="1">
    <citation type="submission" date="2019-04" db="EMBL/GenBank/DDBJ databases">
        <title>Microbes associate with the intestines of laboratory mice.</title>
        <authorList>
            <person name="Navarre W."/>
            <person name="Wong E."/>
            <person name="Huang K."/>
            <person name="Tropini C."/>
            <person name="Ng K."/>
            <person name="Yu B."/>
        </authorList>
    </citation>
    <scope>NUCLEOTIDE SEQUENCE [LARGE SCALE GENOMIC DNA]</scope>
    <source>
        <strain evidence="15 16">NM39_I3</strain>
    </source>
</reference>
<comment type="subcellular location">
    <subcellularLocation>
        <location evidence="1">Cell membrane</location>
        <topology evidence="1">Multi-pass membrane protein</topology>
    </subcellularLocation>
</comment>
<dbReference type="InterPro" id="IPR036640">
    <property type="entry name" value="ABC1_TM_sf"/>
</dbReference>
<dbReference type="RefSeq" id="WP_135959547.1">
    <property type="nucleotide sequence ID" value="NZ_SRYM01000041.1"/>
</dbReference>
<dbReference type="PROSITE" id="PS50990">
    <property type="entry name" value="PEPTIDASE_C39"/>
    <property type="match status" value="1"/>
</dbReference>
<feature type="transmembrane region" description="Helical" evidence="11">
    <location>
        <begin position="287"/>
        <end position="309"/>
    </location>
</feature>
<dbReference type="InterPro" id="IPR017871">
    <property type="entry name" value="ABC_transporter-like_CS"/>
</dbReference>
<keyword evidence="8 11" id="KW-1133">Transmembrane helix</keyword>
<dbReference type="CDD" id="cd02418">
    <property type="entry name" value="Peptidase_C39B"/>
    <property type="match status" value="1"/>
</dbReference>
<feature type="transmembrane region" description="Helical" evidence="11">
    <location>
        <begin position="176"/>
        <end position="201"/>
    </location>
</feature>
<feature type="domain" description="ABC transmembrane type-1" evidence="13">
    <location>
        <begin position="178"/>
        <end position="459"/>
    </location>
</feature>
<keyword evidence="7" id="KW-0653">Protein transport</keyword>
<feature type="domain" description="ABC transporter" evidence="12">
    <location>
        <begin position="493"/>
        <end position="729"/>
    </location>
</feature>
<dbReference type="Proteomes" id="UP000310032">
    <property type="component" value="Unassembled WGS sequence"/>
</dbReference>
<evidence type="ECO:0000313" key="15">
    <source>
        <dbReference type="EMBL" id="TGY55971.1"/>
    </source>
</evidence>
<keyword evidence="10" id="KW-0080">Bacteriocin transport</keyword>
<evidence type="ECO:0000256" key="3">
    <source>
        <dbReference type="ARBA" id="ARBA00022475"/>
    </source>
</evidence>
<dbReference type="CDD" id="cd18571">
    <property type="entry name" value="ABC_6TM_peptidase_like"/>
    <property type="match status" value="1"/>
</dbReference>